<name>A0ACB8XXE6_9ASTR</name>
<evidence type="ECO:0000313" key="1">
    <source>
        <dbReference type="EMBL" id="KAI3675589.1"/>
    </source>
</evidence>
<reference evidence="1 2" key="2">
    <citation type="journal article" date="2022" name="Mol. Ecol. Resour.">
        <title>The genomes of chicory, endive, great burdock and yacon provide insights into Asteraceae paleo-polyploidization history and plant inulin production.</title>
        <authorList>
            <person name="Fan W."/>
            <person name="Wang S."/>
            <person name="Wang H."/>
            <person name="Wang A."/>
            <person name="Jiang F."/>
            <person name="Liu H."/>
            <person name="Zhao H."/>
            <person name="Xu D."/>
            <person name="Zhang Y."/>
        </authorList>
    </citation>
    <scope>NUCLEOTIDE SEQUENCE [LARGE SCALE GENOMIC DNA]</scope>
    <source>
        <strain evidence="2">cv. Yunnan</strain>
        <tissue evidence="1">Leaves</tissue>
    </source>
</reference>
<dbReference type="EMBL" id="CM042046">
    <property type="protein sequence ID" value="KAI3675589.1"/>
    <property type="molecule type" value="Genomic_DNA"/>
</dbReference>
<dbReference type="Proteomes" id="UP001056120">
    <property type="component" value="Linkage Group LG29"/>
</dbReference>
<keyword evidence="2" id="KW-1185">Reference proteome</keyword>
<protein>
    <submittedName>
        <fullName evidence="1">Uncharacterized protein</fullName>
    </submittedName>
</protein>
<proteinExistence type="predicted"/>
<comment type="caution">
    <text evidence="1">The sequence shown here is derived from an EMBL/GenBank/DDBJ whole genome shotgun (WGS) entry which is preliminary data.</text>
</comment>
<organism evidence="1 2">
    <name type="scientific">Smallanthus sonchifolius</name>
    <dbReference type="NCBI Taxonomy" id="185202"/>
    <lineage>
        <taxon>Eukaryota</taxon>
        <taxon>Viridiplantae</taxon>
        <taxon>Streptophyta</taxon>
        <taxon>Embryophyta</taxon>
        <taxon>Tracheophyta</taxon>
        <taxon>Spermatophyta</taxon>
        <taxon>Magnoliopsida</taxon>
        <taxon>eudicotyledons</taxon>
        <taxon>Gunneridae</taxon>
        <taxon>Pentapetalae</taxon>
        <taxon>asterids</taxon>
        <taxon>campanulids</taxon>
        <taxon>Asterales</taxon>
        <taxon>Asteraceae</taxon>
        <taxon>Asteroideae</taxon>
        <taxon>Heliantheae alliance</taxon>
        <taxon>Millerieae</taxon>
        <taxon>Smallanthus</taxon>
    </lineage>
</organism>
<evidence type="ECO:0000313" key="2">
    <source>
        <dbReference type="Proteomes" id="UP001056120"/>
    </source>
</evidence>
<sequence>MLHSESNIPPLIKEVSEKFKEPLDMIKKLQDMEVLVKPSFPKIVVLGDASASSVIGTLVGLNLRFGLGIPIVLEFKTDSAPFPSRTIWLEFQYEDIYCKKEVCETLFASEIAGLVKSIPENRRSSIEVTLTVIQPQVSDLTVILLPEIRTHPNYKDKEKEEIELFDGYINRYTRYSECLFLHVLSCSSDINSCLSRKVLKRREYDGKHIVTVFTEPELCSEYMITQLTFMKIKTPFDCFFVDNSSEDSQRTKECVLLSKVDKDCIGFDAISKNLVSAMLSILFNPSSLILRRIESDIENSVVEIKQSQKTFDSVSDAIPVFTSIMCSASAYLYGLFITQDYGEYLKEGYMHAASNIACQFRRFRFNLLELKLDDKMPFLQFEIELLNSRRWLNLSVFIDGVVVRVLIDSVKNNQQLRKSLKRFGRVLVKGVRKSFKKKVEEMLDLEKKVLSTYSDEFSRKVNEMESINLELDDGRTFTCIEGLGKNIRVDHLKSYPVDQIERAFEMKKLVVVYWEFVVNRFVDYCALNLHSSINEMINVGTGEVIREHLTESFKDESKLLDVEPTLSINNANLERRTEYLVKAKKDVEKWQVEFEFSV</sequence>
<reference evidence="2" key="1">
    <citation type="journal article" date="2022" name="Mol. Ecol. Resour.">
        <title>The genomes of chicory, endive, great burdock and yacon provide insights into Asteraceae palaeo-polyploidization history and plant inulin production.</title>
        <authorList>
            <person name="Fan W."/>
            <person name="Wang S."/>
            <person name="Wang H."/>
            <person name="Wang A."/>
            <person name="Jiang F."/>
            <person name="Liu H."/>
            <person name="Zhao H."/>
            <person name="Xu D."/>
            <person name="Zhang Y."/>
        </authorList>
    </citation>
    <scope>NUCLEOTIDE SEQUENCE [LARGE SCALE GENOMIC DNA]</scope>
    <source>
        <strain evidence="2">cv. Yunnan</strain>
    </source>
</reference>
<accession>A0ACB8XXE6</accession>
<gene>
    <name evidence="1" type="ORF">L1987_85179</name>
</gene>